<sequence length="199" mass="20729">MRGLRMPELAVVQDIHPHASASDSDNYACTVRLRDSDAVLERVPVMTPRKGLAAIPDVGDLVIVQYLGGSANAPVILGSFYNDEDRPPENAEGDARLRLPSDAGDGEGVDLHVTSADAASATVRLGSSLDLKLQDDDPVVSIDVGGGQAQITVDSDGTLTLKSNKAVVLDGTEITVKGSAVTIEAQADLTLKGAMINLN</sequence>
<dbReference type="Gene3D" id="2.40.50.230">
    <property type="entry name" value="Gp5 N-terminal domain"/>
    <property type="match status" value="1"/>
</dbReference>
<dbReference type="Proteomes" id="UP000237655">
    <property type="component" value="Chromosome"/>
</dbReference>
<feature type="domain" description="Gp5/Type VI secretion system Vgr protein OB-fold" evidence="1">
    <location>
        <begin position="49"/>
        <end position="81"/>
    </location>
</feature>
<reference evidence="3" key="1">
    <citation type="submission" date="2018-03" db="EMBL/GenBank/DDBJ databases">
        <title>Genomic analysis of the strain SH-1 isolated from shrimp intestine.</title>
        <authorList>
            <person name="Kim Y.-S."/>
            <person name="Kim S.-E."/>
            <person name="Kim K.-H."/>
        </authorList>
    </citation>
    <scope>NUCLEOTIDE SEQUENCE [LARGE SCALE GENOMIC DNA]</scope>
    <source>
        <strain evidence="3">SH-1</strain>
    </source>
</reference>
<evidence type="ECO:0000313" key="2">
    <source>
        <dbReference type="EMBL" id="AVO39567.1"/>
    </source>
</evidence>
<dbReference type="InterPro" id="IPR037026">
    <property type="entry name" value="Vgr_OB-fold_dom_sf"/>
</dbReference>
<gene>
    <name evidence="2" type="ORF">C6Y53_00580</name>
</gene>
<dbReference type="AlphaFoldDB" id="A0A2S0MUT0"/>
<dbReference type="Pfam" id="PF04717">
    <property type="entry name" value="Phage_base_V"/>
    <property type="match status" value="1"/>
</dbReference>
<evidence type="ECO:0000313" key="3">
    <source>
        <dbReference type="Proteomes" id="UP000237655"/>
    </source>
</evidence>
<dbReference type="KEGG" id="thas:C6Y53_00580"/>
<proteinExistence type="predicted"/>
<dbReference type="EMBL" id="CP027665">
    <property type="protein sequence ID" value="AVO39567.1"/>
    <property type="molecule type" value="Genomic_DNA"/>
</dbReference>
<accession>A0A2S0MUT0</accession>
<organism evidence="2 3">
    <name type="scientific">Pukyongiella litopenaei</name>
    <dbReference type="NCBI Taxonomy" id="2605946"/>
    <lineage>
        <taxon>Bacteria</taxon>
        <taxon>Pseudomonadati</taxon>
        <taxon>Pseudomonadota</taxon>
        <taxon>Alphaproteobacteria</taxon>
        <taxon>Rhodobacterales</taxon>
        <taxon>Paracoccaceae</taxon>
        <taxon>Pukyongiella</taxon>
    </lineage>
</organism>
<keyword evidence="3" id="KW-1185">Reference proteome</keyword>
<dbReference type="InterPro" id="IPR006531">
    <property type="entry name" value="Gp5/Vgr_OB"/>
</dbReference>
<protein>
    <submittedName>
        <fullName evidence="2">Rhs element Vgr protein</fullName>
    </submittedName>
</protein>
<name>A0A2S0MUT0_9RHOB</name>
<evidence type="ECO:0000259" key="1">
    <source>
        <dbReference type="Pfam" id="PF04717"/>
    </source>
</evidence>
<dbReference type="SUPFAM" id="SSF69255">
    <property type="entry name" value="gp5 N-terminal domain-like"/>
    <property type="match status" value="1"/>
</dbReference>